<sequence length="195" mass="22501">MKQNISVNFSNSNFTDISHQQILKEIGLQTDKQFKTFVPVRSKAVQTNKSDFANHGLLANVACSPFGSPWKVTVIDSKASPVKHGNAKEYWKFHRKKKNCHYRQQEKVVVTYHNQIHKHQTKNLLHMDPRVYLGILPERISFIHLLSNKFSCDNGFFTSHDAVCLILRKIRLNESFVVLGYELGISSRQACRIFN</sequence>
<dbReference type="Proteomes" id="UP000789390">
    <property type="component" value="Unassembled WGS sequence"/>
</dbReference>
<evidence type="ECO:0000313" key="1">
    <source>
        <dbReference type="EMBL" id="CAH0111259.1"/>
    </source>
</evidence>
<dbReference type="EMBL" id="CAKKLH010000312">
    <property type="protein sequence ID" value="CAH0111259.1"/>
    <property type="molecule type" value="Genomic_DNA"/>
</dbReference>
<dbReference type="OrthoDB" id="6394389at2759"/>
<keyword evidence="2" id="KW-1185">Reference proteome</keyword>
<evidence type="ECO:0000313" key="2">
    <source>
        <dbReference type="Proteomes" id="UP000789390"/>
    </source>
</evidence>
<comment type="caution">
    <text evidence="1">The sequence shown here is derived from an EMBL/GenBank/DDBJ whole genome shotgun (WGS) entry which is preliminary data.</text>
</comment>
<gene>
    <name evidence="1" type="ORF">DGAL_LOCUS14898</name>
</gene>
<name>A0A8J2WTV4_9CRUS</name>
<organism evidence="1 2">
    <name type="scientific">Daphnia galeata</name>
    <dbReference type="NCBI Taxonomy" id="27404"/>
    <lineage>
        <taxon>Eukaryota</taxon>
        <taxon>Metazoa</taxon>
        <taxon>Ecdysozoa</taxon>
        <taxon>Arthropoda</taxon>
        <taxon>Crustacea</taxon>
        <taxon>Branchiopoda</taxon>
        <taxon>Diplostraca</taxon>
        <taxon>Cladocera</taxon>
        <taxon>Anomopoda</taxon>
        <taxon>Daphniidae</taxon>
        <taxon>Daphnia</taxon>
    </lineage>
</organism>
<reference evidence="1" key="1">
    <citation type="submission" date="2021-11" db="EMBL/GenBank/DDBJ databases">
        <authorList>
            <person name="Schell T."/>
        </authorList>
    </citation>
    <scope>NUCLEOTIDE SEQUENCE</scope>
    <source>
        <strain evidence="1">M5</strain>
    </source>
</reference>
<protein>
    <submittedName>
        <fullName evidence="1">Uncharacterized protein</fullName>
    </submittedName>
</protein>
<proteinExistence type="predicted"/>
<accession>A0A8J2WTV4</accession>
<dbReference type="AlphaFoldDB" id="A0A8J2WTV4"/>